<keyword evidence="1" id="KW-0732">Signal</keyword>
<name>A0A5B7G189_PORTR</name>
<dbReference type="EMBL" id="VSRR010010099">
    <property type="protein sequence ID" value="MPC51325.1"/>
    <property type="molecule type" value="Genomic_DNA"/>
</dbReference>
<protein>
    <submittedName>
        <fullName evidence="2">Uncharacterized protein</fullName>
    </submittedName>
</protein>
<comment type="caution">
    <text evidence="2">The sequence shown here is derived from an EMBL/GenBank/DDBJ whole genome shotgun (WGS) entry which is preliminary data.</text>
</comment>
<proteinExistence type="predicted"/>
<gene>
    <name evidence="2" type="ORF">E2C01_045169</name>
</gene>
<dbReference type="Proteomes" id="UP000324222">
    <property type="component" value="Unassembled WGS sequence"/>
</dbReference>
<accession>A0A5B7G189</accession>
<feature type="chain" id="PRO_5022971226" evidence="1">
    <location>
        <begin position="22"/>
        <end position="144"/>
    </location>
</feature>
<feature type="signal peptide" evidence="1">
    <location>
        <begin position="1"/>
        <end position="21"/>
    </location>
</feature>
<evidence type="ECO:0000313" key="2">
    <source>
        <dbReference type="EMBL" id="MPC51325.1"/>
    </source>
</evidence>
<organism evidence="2 3">
    <name type="scientific">Portunus trituberculatus</name>
    <name type="common">Swimming crab</name>
    <name type="synonym">Neptunus trituberculatus</name>
    <dbReference type="NCBI Taxonomy" id="210409"/>
    <lineage>
        <taxon>Eukaryota</taxon>
        <taxon>Metazoa</taxon>
        <taxon>Ecdysozoa</taxon>
        <taxon>Arthropoda</taxon>
        <taxon>Crustacea</taxon>
        <taxon>Multicrustacea</taxon>
        <taxon>Malacostraca</taxon>
        <taxon>Eumalacostraca</taxon>
        <taxon>Eucarida</taxon>
        <taxon>Decapoda</taxon>
        <taxon>Pleocyemata</taxon>
        <taxon>Brachyura</taxon>
        <taxon>Eubrachyura</taxon>
        <taxon>Portunoidea</taxon>
        <taxon>Portunidae</taxon>
        <taxon>Portuninae</taxon>
        <taxon>Portunus</taxon>
    </lineage>
</organism>
<dbReference type="AlphaFoldDB" id="A0A5B7G189"/>
<reference evidence="2 3" key="1">
    <citation type="submission" date="2019-05" db="EMBL/GenBank/DDBJ databases">
        <title>Another draft genome of Portunus trituberculatus and its Hox gene families provides insights of decapod evolution.</title>
        <authorList>
            <person name="Jeong J.-H."/>
            <person name="Song I."/>
            <person name="Kim S."/>
            <person name="Choi T."/>
            <person name="Kim D."/>
            <person name="Ryu S."/>
            <person name="Kim W."/>
        </authorList>
    </citation>
    <scope>NUCLEOTIDE SEQUENCE [LARGE SCALE GENOMIC DNA]</scope>
    <source>
        <tissue evidence="2">Muscle</tissue>
    </source>
</reference>
<evidence type="ECO:0000256" key="1">
    <source>
        <dbReference type="SAM" id="SignalP"/>
    </source>
</evidence>
<keyword evidence="3" id="KW-1185">Reference proteome</keyword>
<sequence>MSSVGAAWVTVLVVCRGVTMAEETQTAAAWWRAAGEDLVRGWARQEETKTVTLLLLADDSLDSTKPCGVSENNSCSCLSLVTPVLPLPCLSGARHPGGHTGDALVYLRLMMEWNRLNNQDVNADLLRSLTKRLDEFMNEDDNWK</sequence>
<evidence type="ECO:0000313" key="3">
    <source>
        <dbReference type="Proteomes" id="UP000324222"/>
    </source>
</evidence>